<gene>
    <name evidence="2" type="ORF">VITISV_018064</name>
</gene>
<dbReference type="PANTHER" id="PTHR42648">
    <property type="entry name" value="TRANSPOSASE, PUTATIVE-RELATED"/>
    <property type="match status" value="1"/>
</dbReference>
<feature type="compositionally biased region" description="Basic and acidic residues" evidence="1">
    <location>
        <begin position="279"/>
        <end position="291"/>
    </location>
</feature>
<dbReference type="SUPFAM" id="SSF53098">
    <property type="entry name" value="Ribonuclease H-like"/>
    <property type="match status" value="1"/>
</dbReference>
<dbReference type="InterPro" id="IPR039537">
    <property type="entry name" value="Retrotran_Ty1/copia-like"/>
</dbReference>
<sequence>MEGARYNCARVHGFGLCIKRDCLPDLTSANTVEQRSAMEKWERSNRMSLMIMKSRMPTDGERYINVGNGNKAAVKAIGIFRLRLDFGCTLDLEETFVVPSFRRNLIFVSCMDKCGYNCSFRNEMNFKAEVGNQLSKKIKVVRSDCGGEYYGRYDGFSEQRPGPFAKYLMECGIVPQYTMSGTPSQNGVVESGRESLRKVVFEEEFVSIPIITIGLGRIMFDDTIQNVQPITEIVDTLEILLNQVMEPVQVHEEEHEFDMGLEDDPISVSQVKQSSNSKKWTEAMKDEMKSV</sequence>
<dbReference type="PANTHER" id="PTHR42648:SF28">
    <property type="entry name" value="TRANSPOSON-ENCODED PROTEIN WITH RIBONUCLEASE H-LIKE AND RETROVIRUS ZINC FINGER-LIKE DOMAINS"/>
    <property type="match status" value="1"/>
</dbReference>
<accession>A5AMG3</accession>
<reference evidence="2" key="1">
    <citation type="journal article" date="2007" name="PLoS ONE">
        <title>The first genome sequence of an elite grapevine cultivar (Pinot noir Vitis vinifera L.): coping with a highly heterozygous genome.</title>
        <authorList>
            <person name="Velasco R."/>
            <person name="Zharkikh A."/>
            <person name="Troggio M."/>
            <person name="Cartwright D.A."/>
            <person name="Cestaro A."/>
            <person name="Pruss D."/>
            <person name="Pindo M."/>
            <person name="FitzGerald L.M."/>
            <person name="Vezzulli S."/>
            <person name="Reid J."/>
            <person name="Malacarne G."/>
            <person name="Iliev D."/>
            <person name="Coppola G."/>
            <person name="Wardell B."/>
            <person name="Micheletti D."/>
            <person name="Macalma T."/>
            <person name="Facci M."/>
            <person name="Mitchell J.T."/>
            <person name="Perazzolli M."/>
            <person name="Eldredge G."/>
            <person name="Gatto P."/>
            <person name="Oyzerski R."/>
            <person name="Moretto M."/>
            <person name="Gutin N."/>
            <person name="Stefanini M."/>
            <person name="Chen Y."/>
            <person name="Segala C."/>
            <person name="Davenport C."/>
            <person name="Dematte L."/>
            <person name="Mraz A."/>
            <person name="Battilana J."/>
            <person name="Stormo K."/>
            <person name="Costa F."/>
            <person name="Tao Q."/>
            <person name="Si-Ammour A."/>
            <person name="Harkins T."/>
            <person name="Lackey A."/>
            <person name="Perbost C."/>
            <person name="Taillon B."/>
            <person name="Stella A."/>
            <person name="Solovyev V."/>
            <person name="Fawcett J.A."/>
            <person name="Sterck L."/>
            <person name="Vandepoele K."/>
            <person name="Grando S.M."/>
            <person name="Toppo S."/>
            <person name="Moser C."/>
            <person name="Lanchbury J."/>
            <person name="Bogden R."/>
            <person name="Skolnick M."/>
            <person name="Sgaramella V."/>
            <person name="Bhatnagar S.K."/>
            <person name="Fontana P."/>
            <person name="Gutin A."/>
            <person name="Van de Peer Y."/>
            <person name="Salamini F."/>
            <person name="Viola R."/>
        </authorList>
    </citation>
    <scope>NUCLEOTIDE SEQUENCE</scope>
</reference>
<proteinExistence type="predicted"/>
<dbReference type="Gene3D" id="3.30.420.10">
    <property type="entry name" value="Ribonuclease H-like superfamily/Ribonuclease H"/>
    <property type="match status" value="1"/>
</dbReference>
<evidence type="ECO:0000313" key="2">
    <source>
        <dbReference type="EMBL" id="CAN60397.1"/>
    </source>
</evidence>
<dbReference type="GO" id="GO:0003676">
    <property type="term" value="F:nucleic acid binding"/>
    <property type="evidence" value="ECO:0007669"/>
    <property type="project" value="InterPro"/>
</dbReference>
<dbReference type="InterPro" id="IPR012337">
    <property type="entry name" value="RNaseH-like_sf"/>
</dbReference>
<dbReference type="AlphaFoldDB" id="A5AMG3"/>
<name>A5AMG3_VITVI</name>
<feature type="compositionally biased region" description="Low complexity" evidence="1">
    <location>
        <begin position="267"/>
        <end position="278"/>
    </location>
</feature>
<evidence type="ECO:0000256" key="1">
    <source>
        <dbReference type="SAM" id="MobiDB-lite"/>
    </source>
</evidence>
<dbReference type="InterPro" id="IPR036397">
    <property type="entry name" value="RNaseH_sf"/>
</dbReference>
<evidence type="ECO:0008006" key="3">
    <source>
        <dbReference type="Google" id="ProtNLM"/>
    </source>
</evidence>
<feature type="region of interest" description="Disordered" evidence="1">
    <location>
        <begin position="266"/>
        <end position="291"/>
    </location>
</feature>
<protein>
    <recommendedName>
        <fullName evidence="3">Integrase catalytic domain-containing protein</fullName>
    </recommendedName>
</protein>
<organism evidence="2">
    <name type="scientific">Vitis vinifera</name>
    <name type="common">Grape</name>
    <dbReference type="NCBI Taxonomy" id="29760"/>
    <lineage>
        <taxon>Eukaryota</taxon>
        <taxon>Viridiplantae</taxon>
        <taxon>Streptophyta</taxon>
        <taxon>Embryophyta</taxon>
        <taxon>Tracheophyta</taxon>
        <taxon>Spermatophyta</taxon>
        <taxon>Magnoliopsida</taxon>
        <taxon>eudicotyledons</taxon>
        <taxon>Gunneridae</taxon>
        <taxon>Pentapetalae</taxon>
        <taxon>rosids</taxon>
        <taxon>Vitales</taxon>
        <taxon>Vitaceae</taxon>
        <taxon>Viteae</taxon>
        <taxon>Vitis</taxon>
    </lineage>
</organism>
<dbReference type="EMBL" id="AM430150">
    <property type="protein sequence ID" value="CAN60397.1"/>
    <property type="molecule type" value="Genomic_DNA"/>
</dbReference>